<dbReference type="AlphaFoldDB" id="A0A4Z1BLX7"/>
<keyword evidence="2" id="KW-1185">Reference proteome</keyword>
<evidence type="ECO:0000313" key="1">
    <source>
        <dbReference type="EMBL" id="TGN26750.1"/>
    </source>
</evidence>
<organism evidence="1 2">
    <name type="scientific">Empedobacter tilapiae</name>
    <dbReference type="NCBI Taxonomy" id="2491114"/>
    <lineage>
        <taxon>Bacteria</taxon>
        <taxon>Pseudomonadati</taxon>
        <taxon>Bacteroidota</taxon>
        <taxon>Flavobacteriia</taxon>
        <taxon>Flavobacteriales</taxon>
        <taxon>Weeksellaceae</taxon>
        <taxon>Empedobacter</taxon>
    </lineage>
</organism>
<dbReference type="RefSeq" id="WP_135835649.1">
    <property type="nucleotide sequence ID" value="NZ_SRPE01000006.1"/>
</dbReference>
<evidence type="ECO:0000313" key="2">
    <source>
        <dbReference type="Proteomes" id="UP000297998"/>
    </source>
</evidence>
<dbReference type="OrthoDB" id="1065075at2"/>
<protein>
    <recommendedName>
        <fullName evidence="3">Phage late control D family protein</fullName>
    </recommendedName>
</protein>
<accession>A0A4Z1BLX7</accession>
<reference evidence="1 2" key="1">
    <citation type="submission" date="2019-03" db="EMBL/GenBank/DDBJ databases">
        <title>Empedobacter tilapiae sp. nov., isolated from an intestine of Nile tilapia Oreochromis niloticus.</title>
        <authorList>
            <person name="Kim Y.-O."/>
            <person name="Yoon J.-H."/>
        </authorList>
    </citation>
    <scope>NUCLEOTIDE SEQUENCE [LARGE SCALE GENOMIC DNA]</scope>
    <source>
        <strain evidence="1 2">MRS2</strain>
    </source>
</reference>
<sequence>MDTNIKNHLYHNINIKILIVGNDDQGLHFSRCTSVQIEKSVQNLTSTAKIELPREFRNVLKESDNQLNKTISIEGKSILDFIRKGDRVEIRFGYDGEYNLEFVGYITKISADTPLIIECEDEMYQLKKAKRYSGYFKSGNLKEILQAVLPENFQKRHDLEYDADYNVGKWKIENATPYEVLQQLKEKTFIRSWFSRAEGSEYTKQLNIGMTADFFTRDLKTHKLNFSQNIRRGSDIKFINDKNDTKLFLTVKSKQNNGKILEGTAGEKGEIEESVEMPPNIDKATLQDMAKKLHKGRVTNRLEGSINTWCYPIVEPGDAVDIVRPFYPDKHQDGRYFVEGVTINVNASDGIKRNVKISYIL</sequence>
<dbReference type="EMBL" id="SRPE01000006">
    <property type="protein sequence ID" value="TGN26750.1"/>
    <property type="molecule type" value="Genomic_DNA"/>
</dbReference>
<proteinExistence type="predicted"/>
<comment type="caution">
    <text evidence="1">The sequence shown here is derived from an EMBL/GenBank/DDBJ whole genome shotgun (WGS) entry which is preliminary data.</text>
</comment>
<evidence type="ECO:0008006" key="3">
    <source>
        <dbReference type="Google" id="ProtNLM"/>
    </source>
</evidence>
<dbReference type="Proteomes" id="UP000297998">
    <property type="component" value="Unassembled WGS sequence"/>
</dbReference>
<gene>
    <name evidence="1" type="ORF">E4J94_09905</name>
</gene>
<dbReference type="SUPFAM" id="SSF69279">
    <property type="entry name" value="Phage tail proteins"/>
    <property type="match status" value="1"/>
</dbReference>
<name>A0A4Z1BLX7_9FLAO</name>